<dbReference type="EMBL" id="CP159510">
    <property type="protein sequence ID" value="XCJ17733.1"/>
    <property type="molecule type" value="Genomic_DNA"/>
</dbReference>
<reference evidence="2" key="1">
    <citation type="submission" date="2024-06" db="EMBL/GenBank/DDBJ databases">
        <authorList>
            <person name="Fan A."/>
            <person name="Zhang F.Y."/>
            <person name="Zhang L."/>
        </authorList>
    </citation>
    <scope>NUCLEOTIDE SEQUENCE</scope>
    <source>
        <strain evidence="2">Y61</strain>
    </source>
</reference>
<accession>A0AAU8IIA3</accession>
<evidence type="ECO:0000313" key="2">
    <source>
        <dbReference type="EMBL" id="XCJ17733.1"/>
    </source>
</evidence>
<gene>
    <name evidence="2" type="ORF">ABNN70_04430</name>
</gene>
<name>A0AAU8IIA3_9BACL</name>
<evidence type="ECO:0000259" key="1">
    <source>
        <dbReference type="Pfam" id="PF12323"/>
    </source>
</evidence>
<organism evidence="2">
    <name type="scientific">Sporolactobacillus sp. Y61</name>
    <dbReference type="NCBI Taxonomy" id="3160863"/>
    <lineage>
        <taxon>Bacteria</taxon>
        <taxon>Bacillati</taxon>
        <taxon>Bacillota</taxon>
        <taxon>Bacilli</taxon>
        <taxon>Bacillales</taxon>
        <taxon>Sporolactobacillaceae</taxon>
        <taxon>Sporolactobacillus</taxon>
    </lineage>
</organism>
<protein>
    <submittedName>
        <fullName evidence="2">Helix-turn-helix domain-containing protein</fullName>
    </submittedName>
</protein>
<dbReference type="Pfam" id="PF12323">
    <property type="entry name" value="HTH_OrfB_IS605"/>
    <property type="match status" value="1"/>
</dbReference>
<feature type="domain" description="Transposase putative helix-turn-helix" evidence="1">
    <location>
        <begin position="1"/>
        <end position="45"/>
    </location>
</feature>
<proteinExistence type="predicted"/>
<sequence length="51" mass="6269">MVLKGLKLRIYPNKEQKLKIKLNFGYNRFVWNQMLNMMIERYHNNPEVESV</sequence>
<dbReference type="AlphaFoldDB" id="A0AAU8IIA3"/>
<dbReference type="InterPro" id="IPR021027">
    <property type="entry name" value="Transposase_put_HTH"/>
</dbReference>
<dbReference type="RefSeq" id="WP_353948853.1">
    <property type="nucleotide sequence ID" value="NZ_CP159510.1"/>
</dbReference>